<dbReference type="EMBL" id="DSUH01000068">
    <property type="protein sequence ID" value="HGU31841.1"/>
    <property type="molecule type" value="Genomic_DNA"/>
</dbReference>
<evidence type="ECO:0000256" key="11">
    <source>
        <dbReference type="ARBA" id="ARBA00023136"/>
    </source>
</evidence>
<feature type="binding site" evidence="13">
    <location>
        <position position="92"/>
    </location>
    <ligand>
        <name>a menaquinol</name>
        <dbReference type="ChEBI" id="CHEBI:18151"/>
    </ligand>
</feature>
<name>A0A7C4MM23_9BACT</name>
<feature type="binding site" description="axial binding residue" evidence="14">
    <location>
        <position position="63"/>
    </location>
    <ligand>
        <name>heme</name>
        <dbReference type="ChEBI" id="CHEBI:30413"/>
        <label>3</label>
    </ligand>
    <ligandPart>
        <name>Fe</name>
        <dbReference type="ChEBI" id="CHEBI:18248"/>
    </ligandPart>
</feature>
<gene>
    <name evidence="16" type="ORF">ENS29_03175</name>
</gene>
<keyword evidence="6" id="KW-0812">Transmembrane</keyword>
<comment type="similarity">
    <text evidence="2">Belongs to the NapC/NirT/NrfH family.</text>
</comment>
<feature type="binding site" description="covalent" evidence="13">
    <location>
        <position position="44"/>
    </location>
    <ligand>
        <name>heme</name>
        <dbReference type="ChEBI" id="CHEBI:30413"/>
        <label>1</label>
    </ligand>
</feature>
<keyword evidence="7 12" id="KW-0479">Metal-binding</keyword>
<evidence type="ECO:0000256" key="6">
    <source>
        <dbReference type="ARBA" id="ARBA00022692"/>
    </source>
</evidence>
<keyword evidence="9" id="KW-1133">Transmembrane helix</keyword>
<sequence>MAFFRFSRLLVIGAVVGIGSGLIGIFVAFGPPQLFAKTSTPQFCGSCHVMEMEYEAWFHTGAHKRIACVDCHLPNDSMVNYALWKSIDGIHDVYRFYSGRISERTELSERGARTVVENCRRCHVEAMARLVSEDRSCWTCHRRVSHRNAGPLDTRSVVAEKTMEEVAVKP</sequence>
<evidence type="ECO:0000256" key="1">
    <source>
        <dbReference type="ARBA" id="ARBA00004162"/>
    </source>
</evidence>
<comment type="subcellular location">
    <subcellularLocation>
        <location evidence="1">Cell membrane</location>
        <topology evidence="1">Single-pass membrane protein</topology>
    </subcellularLocation>
</comment>
<dbReference type="PANTHER" id="PTHR30333">
    <property type="entry name" value="CYTOCHROME C-TYPE PROTEIN"/>
    <property type="match status" value="1"/>
</dbReference>
<proteinExistence type="inferred from homology"/>
<feature type="binding site" description="covalent" evidence="13">
    <location>
        <position position="71"/>
    </location>
    <ligand>
        <name>heme</name>
        <dbReference type="ChEBI" id="CHEBI:30413"/>
        <label>2</label>
    </ligand>
</feature>
<feature type="binding site" description="covalent" evidence="13">
    <location>
        <position position="68"/>
    </location>
    <ligand>
        <name>heme</name>
        <dbReference type="ChEBI" id="CHEBI:30413"/>
        <label>2</label>
    </ligand>
</feature>
<feature type="binding site" evidence="13">
    <location>
        <position position="85"/>
    </location>
    <ligand>
        <name>a menaquinol</name>
        <dbReference type="ChEBI" id="CHEBI:18151"/>
    </ligand>
</feature>
<dbReference type="GO" id="GO:0009061">
    <property type="term" value="P:anaerobic respiration"/>
    <property type="evidence" value="ECO:0007669"/>
    <property type="project" value="TreeGrafter"/>
</dbReference>
<reference evidence="16" key="1">
    <citation type="journal article" date="2020" name="mSystems">
        <title>Genome- and Community-Level Interaction Insights into Carbon Utilization and Element Cycling Functions of Hydrothermarchaeota in Hydrothermal Sediment.</title>
        <authorList>
            <person name="Zhou Z."/>
            <person name="Liu Y."/>
            <person name="Xu W."/>
            <person name="Pan J."/>
            <person name="Luo Z.H."/>
            <person name="Li M."/>
        </authorList>
    </citation>
    <scope>NUCLEOTIDE SEQUENCE [LARGE SCALE GENOMIC DNA]</scope>
    <source>
        <strain evidence="16">SpSt-477</strain>
    </source>
</reference>
<keyword evidence="3 12" id="KW-0813">Transport</keyword>
<feature type="binding site" description="axial binding residue" evidence="14">
    <location>
        <position position="141"/>
    </location>
    <ligand>
        <name>heme</name>
        <dbReference type="ChEBI" id="CHEBI:30413"/>
        <label>4</label>
    </ligand>
    <ligandPart>
        <name>Fe</name>
        <dbReference type="ChEBI" id="CHEBI:18248"/>
    </ligandPart>
</feature>
<protein>
    <recommendedName>
        <fullName evidence="12">Cytochrome c-type protein</fullName>
    </recommendedName>
</protein>
<dbReference type="GO" id="GO:0005886">
    <property type="term" value="C:plasma membrane"/>
    <property type="evidence" value="ECO:0007669"/>
    <property type="project" value="UniProtKB-SubCell"/>
</dbReference>
<keyword evidence="5 12" id="KW-0349">Heme</keyword>
<evidence type="ECO:0000256" key="4">
    <source>
        <dbReference type="ARBA" id="ARBA00022475"/>
    </source>
</evidence>
<comment type="caution">
    <text evidence="16">The sequence shown here is derived from an EMBL/GenBank/DDBJ whole genome shotgun (WGS) entry which is preliminary data.</text>
</comment>
<keyword evidence="11" id="KW-0472">Membrane</keyword>
<feature type="binding site" description="covalent" evidence="13">
    <location>
        <position position="47"/>
    </location>
    <ligand>
        <name>heme</name>
        <dbReference type="ChEBI" id="CHEBI:30413"/>
        <label>1</label>
    </ligand>
</feature>
<dbReference type="GO" id="GO:0009055">
    <property type="term" value="F:electron transfer activity"/>
    <property type="evidence" value="ECO:0007669"/>
    <property type="project" value="TreeGrafter"/>
</dbReference>
<evidence type="ECO:0000256" key="9">
    <source>
        <dbReference type="ARBA" id="ARBA00022989"/>
    </source>
</evidence>
<dbReference type="Pfam" id="PF03264">
    <property type="entry name" value="Cytochrom_NNT"/>
    <property type="match status" value="1"/>
</dbReference>
<dbReference type="AlphaFoldDB" id="A0A7C4MM23"/>
<keyword evidence="10 12" id="KW-0408">Iron</keyword>
<dbReference type="InterPro" id="IPR024717">
    <property type="entry name" value="NapC/NirT/NrfH"/>
</dbReference>
<keyword evidence="4" id="KW-1003">Cell membrane</keyword>
<dbReference type="GO" id="GO:0020037">
    <property type="term" value="F:heme binding"/>
    <property type="evidence" value="ECO:0007669"/>
    <property type="project" value="InterPro"/>
</dbReference>
<feature type="binding site" description="axial binding residue" evidence="14">
    <location>
        <position position="123"/>
    </location>
    <ligand>
        <name>heme</name>
        <dbReference type="ChEBI" id="CHEBI:30413"/>
        <label>3</label>
    </ligand>
    <ligandPart>
        <name>Fe</name>
        <dbReference type="ChEBI" id="CHEBI:18248"/>
    </ligandPart>
</feature>
<feature type="binding site" description="axial binding residue" evidence="14">
    <location>
        <position position="50"/>
    </location>
    <ligand>
        <name>heme</name>
        <dbReference type="ChEBI" id="CHEBI:30413"/>
        <label>1</label>
    </ligand>
    <ligandPart>
        <name>Fe</name>
        <dbReference type="ChEBI" id="CHEBI:18248"/>
    </ligandPart>
</feature>
<evidence type="ECO:0000256" key="7">
    <source>
        <dbReference type="ARBA" id="ARBA00022723"/>
    </source>
</evidence>
<comment type="PTM">
    <text evidence="12">Binds 4 heme groups per subunit.</text>
</comment>
<feature type="binding site" description="covalent" evidence="13">
    <location>
        <position position="140"/>
    </location>
    <ligand>
        <name>heme</name>
        <dbReference type="ChEBI" id="CHEBI:30413"/>
        <label>4</label>
    </ligand>
</feature>
<keyword evidence="8 12" id="KW-0249">Electron transport</keyword>
<evidence type="ECO:0000256" key="14">
    <source>
        <dbReference type="PIRSR" id="PIRSR000013-2"/>
    </source>
</evidence>
<evidence type="ECO:0000256" key="2">
    <source>
        <dbReference type="ARBA" id="ARBA00007395"/>
    </source>
</evidence>
<evidence type="ECO:0000256" key="10">
    <source>
        <dbReference type="ARBA" id="ARBA00023004"/>
    </source>
</evidence>
<feature type="binding site" description="axial binding residue" evidence="14">
    <location>
        <position position="72"/>
    </location>
    <ligand>
        <name>heme</name>
        <dbReference type="ChEBI" id="CHEBI:30413"/>
        <label>2</label>
    </ligand>
    <ligandPart>
        <name>Fe</name>
        <dbReference type="ChEBI" id="CHEBI:18248"/>
    </ligandPart>
</feature>
<evidence type="ECO:0000313" key="16">
    <source>
        <dbReference type="EMBL" id="HGU31841.1"/>
    </source>
</evidence>
<dbReference type="SUPFAM" id="SSF48695">
    <property type="entry name" value="Multiheme cytochromes"/>
    <property type="match status" value="1"/>
</dbReference>
<feature type="domain" description="NapC/NirT cytochrome c N-terminal" evidence="15">
    <location>
        <begin position="15"/>
        <end position="145"/>
    </location>
</feature>
<organism evidence="16">
    <name type="scientific">Desulfatirhabdium butyrativorans</name>
    <dbReference type="NCBI Taxonomy" id="340467"/>
    <lineage>
        <taxon>Bacteria</taxon>
        <taxon>Pseudomonadati</taxon>
        <taxon>Thermodesulfobacteriota</taxon>
        <taxon>Desulfobacteria</taxon>
        <taxon>Desulfobacterales</taxon>
        <taxon>Desulfatirhabdiaceae</taxon>
        <taxon>Desulfatirhabdium</taxon>
    </lineage>
</organism>
<feature type="binding site" description="axial binding residue" evidence="14">
    <location>
        <position position="92"/>
    </location>
    <ligand>
        <name>heme</name>
        <dbReference type="ChEBI" id="CHEBI:30413"/>
        <label>1</label>
    </ligand>
    <ligandPart>
        <name>Fe</name>
        <dbReference type="ChEBI" id="CHEBI:18248"/>
    </ligandPart>
</feature>
<evidence type="ECO:0000256" key="13">
    <source>
        <dbReference type="PIRSR" id="PIRSR000013-1"/>
    </source>
</evidence>
<evidence type="ECO:0000256" key="12">
    <source>
        <dbReference type="PIRNR" id="PIRNR000013"/>
    </source>
</evidence>
<comment type="cofactor">
    <cofactor evidence="13">
        <name>heme</name>
        <dbReference type="ChEBI" id="CHEBI:30413"/>
    </cofactor>
    <text evidence="13">Binds 4 heme groups per subunit.</text>
</comment>
<dbReference type="Gene3D" id="1.10.3820.10">
    <property type="entry name" value="Di-heme elbow motif domain"/>
    <property type="match status" value="1"/>
</dbReference>
<dbReference type="InterPro" id="IPR038266">
    <property type="entry name" value="NapC/NirT_cytc_sf"/>
</dbReference>
<evidence type="ECO:0000256" key="8">
    <source>
        <dbReference type="ARBA" id="ARBA00022982"/>
    </source>
</evidence>
<dbReference type="InterPro" id="IPR036280">
    <property type="entry name" value="Multihaem_cyt_sf"/>
</dbReference>
<dbReference type="GO" id="GO:0019333">
    <property type="term" value="P:denitrification pathway"/>
    <property type="evidence" value="ECO:0007669"/>
    <property type="project" value="InterPro"/>
</dbReference>
<dbReference type="InterPro" id="IPR051174">
    <property type="entry name" value="Cytochrome_c-type_ET"/>
</dbReference>
<evidence type="ECO:0000256" key="3">
    <source>
        <dbReference type="ARBA" id="ARBA00022448"/>
    </source>
</evidence>
<evidence type="ECO:0000259" key="15">
    <source>
        <dbReference type="Pfam" id="PF03264"/>
    </source>
</evidence>
<dbReference type="PANTHER" id="PTHR30333:SF1">
    <property type="entry name" value="CYTOCHROME C-TYPE PROTEIN NAPC"/>
    <property type="match status" value="1"/>
</dbReference>
<dbReference type="PIRSF" id="PIRSF000013">
    <property type="entry name" value="4_hem_cytochrm_NapC"/>
    <property type="match status" value="1"/>
</dbReference>
<feature type="binding site" description="covalent" evidence="13">
    <location>
        <position position="122"/>
    </location>
    <ligand>
        <name>heme</name>
        <dbReference type="ChEBI" id="CHEBI:30413"/>
        <label>3</label>
    </ligand>
</feature>
<feature type="binding site" description="covalent" evidence="13">
    <location>
        <position position="119"/>
    </location>
    <ligand>
        <name>heme</name>
        <dbReference type="ChEBI" id="CHEBI:30413"/>
        <label>3</label>
    </ligand>
</feature>
<accession>A0A7C4MM23</accession>
<evidence type="ECO:0000256" key="5">
    <source>
        <dbReference type="ARBA" id="ARBA00022617"/>
    </source>
</evidence>
<feature type="binding site" description="axial binding residue" evidence="14">
    <location>
        <position position="146"/>
    </location>
    <ligand>
        <name>heme</name>
        <dbReference type="ChEBI" id="CHEBI:30413"/>
        <label>2</label>
    </ligand>
    <ligandPart>
        <name>Fe</name>
        <dbReference type="ChEBI" id="CHEBI:18248"/>
    </ligandPart>
</feature>
<dbReference type="InterPro" id="IPR005126">
    <property type="entry name" value="NapC/NirT_cyt_c_N"/>
</dbReference>
<feature type="binding site" description="covalent" evidence="13">
    <location>
        <position position="137"/>
    </location>
    <ligand>
        <name>heme</name>
        <dbReference type="ChEBI" id="CHEBI:30413"/>
        <label>4</label>
    </ligand>
</feature>
<dbReference type="GO" id="GO:0046872">
    <property type="term" value="F:metal ion binding"/>
    <property type="evidence" value="ECO:0007669"/>
    <property type="project" value="UniProtKB-KW"/>
</dbReference>